<dbReference type="AlphaFoldDB" id="A0A2W4QU44"/>
<evidence type="ECO:0000313" key="1">
    <source>
        <dbReference type="EMBL" id="PZN75571.1"/>
    </source>
</evidence>
<evidence type="ECO:0000313" key="2">
    <source>
        <dbReference type="Proteomes" id="UP000249396"/>
    </source>
</evidence>
<reference evidence="1 2" key="1">
    <citation type="journal article" date="2018" name="Aquat. Microb. Ecol.">
        <title>Gammaproteobacterial methanotrophs dominate.</title>
        <authorList>
            <person name="Rissanen A.J."/>
            <person name="Saarenheimo J."/>
            <person name="Tiirola M."/>
            <person name="Peura S."/>
            <person name="Aalto S.L."/>
            <person name="Karvinen A."/>
            <person name="Nykanen H."/>
        </authorList>
    </citation>
    <scope>NUCLEOTIDE SEQUENCE [LARGE SCALE GENOMIC DNA]</scope>
    <source>
        <strain evidence="1">AMbin10</strain>
    </source>
</reference>
<accession>A0A2W4QU44</accession>
<sequence>MANQIDLIRQAKEQEMARHKNSMALLDDIEQSATDERNQSLGIHEEYWELKQLANHNDHDCRSFADTHGL</sequence>
<dbReference type="Proteomes" id="UP000249396">
    <property type="component" value="Unassembled WGS sequence"/>
</dbReference>
<organism evidence="1 2">
    <name type="scientific">Candidatus Methylumidiphilus alinenensis</name>
    <dbReference type="NCBI Taxonomy" id="2202197"/>
    <lineage>
        <taxon>Bacteria</taxon>
        <taxon>Pseudomonadati</taxon>
        <taxon>Pseudomonadota</taxon>
        <taxon>Gammaproteobacteria</taxon>
        <taxon>Methylococcales</taxon>
        <taxon>Candidatus Methylumidiphilus</taxon>
    </lineage>
</organism>
<name>A0A2W4QU44_9GAMM</name>
<proteinExistence type="predicted"/>
<protein>
    <submittedName>
        <fullName evidence="1">Uncharacterized protein</fullName>
    </submittedName>
</protein>
<comment type="caution">
    <text evidence="1">The sequence shown here is derived from an EMBL/GenBank/DDBJ whole genome shotgun (WGS) entry which is preliminary data.</text>
</comment>
<dbReference type="EMBL" id="QJPH01000382">
    <property type="protein sequence ID" value="PZN75571.1"/>
    <property type="molecule type" value="Genomic_DNA"/>
</dbReference>
<gene>
    <name evidence="1" type="ORF">DM484_18340</name>
</gene>